<protein>
    <submittedName>
        <fullName evidence="1">Uncharacterized protein</fullName>
    </submittedName>
</protein>
<proteinExistence type="predicted"/>
<evidence type="ECO:0000313" key="1">
    <source>
        <dbReference type="EMBL" id="WWT41097.1"/>
    </source>
</evidence>
<name>A0AC61ZT12_9CAUD</name>
<sequence length="813" mass="86843">MVQLTQPKGMVSKETNKEAIARVFGLKKRQVGYLSTSTVVDSYTILYDEDTQTCWYRGSATGTPTSWTIAGSSLSLSTTIGSFTLVPAYSGDFLKSQIASSSGSSMVGLRQGGTLDSTLVWVTPEMYSAVGDGITDDTTALRNCFADTTNKGLAIVFPANKSYLVSGALDASEVRAIVGNGSTLVYKSSPTASTTLIKMGKQKGALTGLNIAVSQYATTITIPGISTYATIGDLLSLQSSTIRVGASESNYLYGQRCVVKSITGDVVTLMAPILEAFTVTGCTIHRKGNLSVENLNIDLTNLPSTTYLVEGISITGVGISVRNCNIRSNQYGSAGLVIQGCNSQIVGNIVSGFLNANGVSSGGRTGYGIYLDCNNTLVQGNHLEGNKHQLTCASRSYVMSGLLVTRNYATSLGQTTSDAVFDLHANVLGKPVFCNNEIFAQRSAFGIRNGSAEIRENYIYSNRPTDTTPALIGLDEYPTIRSLVVADNTLVCDSNIRLLSFAELTSITNLQIKGNVGTIGSLIDQAMNVSSMITVDILDNRLSGMAKIINMNRRSAASTQTMFSLIQDLKIEGNIFDCTVDDLVTYVFNIYSHANTALADRLEVRNLTVKDNKINSTDTPILLDYLRLTGKTEFTANLLTHTVSGNTTTPPTQTSIGFYNSPIESLIVRSNTMSGRLRWTVREIQPLTSVTYAVESPKITFNVEDNTSLGATFENLWTSASIVFGDSQYKNSHPIGVYGTTLAFLNATSSPGWGASGIVDISENFFQPLSGASVAIGVGFGTHKFIIRNNLMTSAITDASTASVPPSNNITVT</sequence>
<organism evidence="1">
    <name type="scientific">Klebsiella phage phi1_175008</name>
    <dbReference type="NCBI Taxonomy" id="3127744"/>
    <lineage>
        <taxon>Viruses</taxon>
        <taxon>Duplodnaviria</taxon>
        <taxon>Heunggongvirae</taxon>
        <taxon>Uroviricota</taxon>
        <taxon>Caudoviricetes</taxon>
        <taxon>Stephanstirmvirinae</taxon>
    </lineage>
</organism>
<reference evidence="1" key="1">
    <citation type="submission" date="2024-02" db="EMBL/GenBank/DDBJ databases">
        <title>Klebsiella phages.</title>
        <authorList>
            <person name="Li J."/>
            <person name="Feng Y."/>
            <person name="Zong Z."/>
        </authorList>
    </citation>
    <scope>NUCLEOTIDE SEQUENCE</scope>
</reference>
<accession>A0AC61ZT12</accession>
<dbReference type="EMBL" id="PP357458">
    <property type="protein sequence ID" value="WWT41097.1"/>
    <property type="molecule type" value="Genomic_DNA"/>
</dbReference>